<dbReference type="SUPFAM" id="SSF55073">
    <property type="entry name" value="Nucleotide cyclase"/>
    <property type="match status" value="1"/>
</dbReference>
<accession>A0A7Z9BG80</accession>
<evidence type="ECO:0000256" key="3">
    <source>
        <dbReference type="ARBA" id="ARBA00004141"/>
    </source>
</evidence>
<evidence type="ECO:0000256" key="8">
    <source>
        <dbReference type="ARBA" id="ARBA00022741"/>
    </source>
</evidence>
<feature type="transmembrane region" description="Helical" evidence="19">
    <location>
        <begin position="151"/>
        <end position="169"/>
    </location>
</feature>
<dbReference type="PANTHER" id="PTHR45627">
    <property type="entry name" value="ADENYLATE CYCLASE TYPE 1"/>
    <property type="match status" value="1"/>
</dbReference>
<feature type="domain" description="Guanylate cyclase" evidence="20">
    <location>
        <begin position="267"/>
        <end position="394"/>
    </location>
</feature>
<dbReference type="PROSITE" id="PS00452">
    <property type="entry name" value="GUANYLATE_CYCLASE_1"/>
    <property type="match status" value="1"/>
</dbReference>
<evidence type="ECO:0000256" key="12">
    <source>
        <dbReference type="ARBA" id="ARBA00022998"/>
    </source>
</evidence>
<keyword evidence="10" id="KW-0460">Magnesium</keyword>
<dbReference type="PANTHER" id="PTHR45627:SF12">
    <property type="entry name" value="ADENYLATE CYCLASE TYPE 2"/>
    <property type="match status" value="1"/>
</dbReference>
<dbReference type="Proteomes" id="UP000182190">
    <property type="component" value="Unassembled WGS sequence"/>
</dbReference>
<dbReference type="CDD" id="cd07302">
    <property type="entry name" value="CHD"/>
    <property type="match status" value="1"/>
</dbReference>
<dbReference type="InterPro" id="IPR001054">
    <property type="entry name" value="A/G_cyclase"/>
</dbReference>
<keyword evidence="11 19" id="KW-1133">Transmembrane helix</keyword>
<keyword evidence="6 19" id="KW-0812">Transmembrane</keyword>
<evidence type="ECO:0000256" key="16">
    <source>
        <dbReference type="ARBA" id="ARBA00032637"/>
    </source>
</evidence>
<sequence>MTTTESRLSEFGAFIRTKLKIFSSGFVLSQAPTYDTWRKHFIHKRLNLGFILALLSYFTFSLSEINNFFFNPQHFHPSWLATQIVVELGLIIGLFILRTPLGHQHPASMFLLFSWLVTITPQIRETLSGVARASIIEWPLMFFSQATLIPVYWPLHLISQLGVFVYYQGSQIFLNLRVELPADWMTADFLFLYLFWICLICNLSVYLYDRLARSEFNSRRSLEKAYIQVKEEQERSESLLLNILPHSIAQRLKLKPSTIADSFTDAGVLFGDIVGFTELSGQFDPPELVNLLNQIFSEFDNLAELHGLEKIKTIGDSYMVVSGLPIPHDDYAEAIANMALDMQKTLREFNLKTQQNFHIRIGIATGPVVAGVIGIKKFIYDLWGDTVNIASRMESHGIADEIQVTETTYLVLKENYRFEKRGIIEVKGKGKMTTYLLKGKQT</sequence>
<evidence type="ECO:0000256" key="10">
    <source>
        <dbReference type="ARBA" id="ARBA00022842"/>
    </source>
</evidence>
<name>A0A7Z9BG80_9CYAN</name>
<dbReference type="GO" id="GO:0046872">
    <property type="term" value="F:metal ion binding"/>
    <property type="evidence" value="ECO:0007669"/>
    <property type="project" value="UniProtKB-KW"/>
</dbReference>
<dbReference type="EC" id="4.6.1.1" evidence="4"/>
<feature type="transmembrane region" description="Helical" evidence="19">
    <location>
        <begin position="46"/>
        <end position="65"/>
    </location>
</feature>
<dbReference type="RefSeq" id="WP_083623797.1">
    <property type="nucleotide sequence ID" value="NZ_LR735026.1"/>
</dbReference>
<evidence type="ECO:0000256" key="4">
    <source>
        <dbReference type="ARBA" id="ARBA00012201"/>
    </source>
</evidence>
<dbReference type="InterPro" id="IPR018297">
    <property type="entry name" value="A/G_cyclase_CS"/>
</dbReference>
<dbReference type="Pfam" id="PF00211">
    <property type="entry name" value="Guanylate_cyc"/>
    <property type="match status" value="1"/>
</dbReference>
<evidence type="ECO:0000256" key="13">
    <source>
        <dbReference type="ARBA" id="ARBA00023136"/>
    </source>
</evidence>
<keyword evidence="8" id="KW-0547">Nucleotide-binding</keyword>
<dbReference type="GO" id="GO:0005886">
    <property type="term" value="C:plasma membrane"/>
    <property type="evidence" value="ECO:0007669"/>
    <property type="project" value="TreeGrafter"/>
</dbReference>
<proteinExistence type="inferred from homology"/>
<evidence type="ECO:0000256" key="1">
    <source>
        <dbReference type="ARBA" id="ARBA00001593"/>
    </source>
</evidence>
<dbReference type="EMBL" id="CZCS02000009">
    <property type="protein sequence ID" value="VXD12518.1"/>
    <property type="molecule type" value="Genomic_DNA"/>
</dbReference>
<evidence type="ECO:0000256" key="7">
    <source>
        <dbReference type="ARBA" id="ARBA00022723"/>
    </source>
</evidence>
<evidence type="ECO:0000256" key="9">
    <source>
        <dbReference type="ARBA" id="ARBA00022840"/>
    </source>
</evidence>
<dbReference type="AlphaFoldDB" id="A0A7Z9BG80"/>
<feature type="transmembrane region" description="Helical" evidence="19">
    <location>
        <begin position="189"/>
        <end position="208"/>
    </location>
</feature>
<comment type="cofactor">
    <cofactor evidence="2">
        <name>Mg(2+)</name>
        <dbReference type="ChEBI" id="CHEBI:18420"/>
    </cofactor>
</comment>
<dbReference type="PROSITE" id="PS50125">
    <property type="entry name" value="GUANYLATE_CYCLASE_2"/>
    <property type="match status" value="1"/>
</dbReference>
<dbReference type="GO" id="GO:0007189">
    <property type="term" value="P:adenylate cyclase-activating G protein-coupled receptor signaling pathway"/>
    <property type="evidence" value="ECO:0007669"/>
    <property type="project" value="TreeGrafter"/>
</dbReference>
<comment type="subunit">
    <text evidence="17">Homodimer. Can also exist as monomer.</text>
</comment>
<dbReference type="GO" id="GO:0005524">
    <property type="term" value="F:ATP binding"/>
    <property type="evidence" value="ECO:0007669"/>
    <property type="project" value="UniProtKB-KW"/>
</dbReference>
<gene>
    <name evidence="21" type="ORF">PL9631_1060081</name>
</gene>
<comment type="similarity">
    <text evidence="18">Belongs to the adenylyl cyclase class-4/guanylyl cyclase family.</text>
</comment>
<keyword evidence="22" id="KW-1185">Reference proteome</keyword>
<evidence type="ECO:0000256" key="19">
    <source>
        <dbReference type="SAM" id="Phobius"/>
    </source>
</evidence>
<evidence type="ECO:0000256" key="15">
    <source>
        <dbReference type="ARBA" id="ARBA00032597"/>
    </source>
</evidence>
<evidence type="ECO:0000313" key="22">
    <source>
        <dbReference type="Proteomes" id="UP000182190"/>
    </source>
</evidence>
<evidence type="ECO:0000256" key="14">
    <source>
        <dbReference type="ARBA" id="ARBA00023239"/>
    </source>
</evidence>
<dbReference type="FunFam" id="3.30.70.1230:FF:000033">
    <property type="entry name" value="Adenylate cyclase"/>
    <property type="match status" value="1"/>
</dbReference>
<evidence type="ECO:0000256" key="2">
    <source>
        <dbReference type="ARBA" id="ARBA00001946"/>
    </source>
</evidence>
<feature type="transmembrane region" description="Helical" evidence="19">
    <location>
        <begin position="77"/>
        <end position="97"/>
    </location>
</feature>
<evidence type="ECO:0000256" key="17">
    <source>
        <dbReference type="ARBA" id="ARBA00064436"/>
    </source>
</evidence>
<comment type="subcellular location">
    <subcellularLocation>
        <location evidence="3">Membrane</location>
        <topology evidence="3">Multi-pass membrane protein</topology>
    </subcellularLocation>
</comment>
<dbReference type="Gene3D" id="3.30.70.1230">
    <property type="entry name" value="Nucleotide cyclase"/>
    <property type="match status" value="1"/>
</dbReference>
<dbReference type="OrthoDB" id="456159at2"/>
<comment type="caution">
    <text evidence="21">The sequence shown here is derived from an EMBL/GenBank/DDBJ whole genome shotgun (WGS) entry which is preliminary data.</text>
</comment>
<keyword evidence="7" id="KW-0479">Metal-binding</keyword>
<keyword evidence="13 19" id="KW-0472">Membrane</keyword>
<keyword evidence="9" id="KW-0067">ATP-binding</keyword>
<dbReference type="GO" id="GO:0035556">
    <property type="term" value="P:intracellular signal transduction"/>
    <property type="evidence" value="ECO:0007669"/>
    <property type="project" value="InterPro"/>
</dbReference>
<protein>
    <recommendedName>
        <fullName evidence="5">Adenylate cyclase</fullName>
        <ecNumber evidence="4">4.6.1.1</ecNumber>
    </recommendedName>
    <alternativeName>
        <fullName evidence="15">ATP pyrophosphate-lyase</fullName>
    </alternativeName>
    <alternativeName>
        <fullName evidence="16">Adenylyl cyclase</fullName>
    </alternativeName>
</protein>
<comment type="catalytic activity">
    <reaction evidence="1">
        <text>ATP = 3',5'-cyclic AMP + diphosphate</text>
        <dbReference type="Rhea" id="RHEA:15389"/>
        <dbReference type="ChEBI" id="CHEBI:30616"/>
        <dbReference type="ChEBI" id="CHEBI:33019"/>
        <dbReference type="ChEBI" id="CHEBI:58165"/>
        <dbReference type="EC" id="4.6.1.1"/>
    </reaction>
</comment>
<dbReference type="InterPro" id="IPR029787">
    <property type="entry name" value="Nucleotide_cyclase"/>
</dbReference>
<dbReference type="SMART" id="SM00044">
    <property type="entry name" value="CYCc"/>
    <property type="match status" value="1"/>
</dbReference>
<dbReference type="GO" id="GO:0006171">
    <property type="term" value="P:cAMP biosynthetic process"/>
    <property type="evidence" value="ECO:0007669"/>
    <property type="project" value="UniProtKB-KW"/>
</dbReference>
<organism evidence="21 22">
    <name type="scientific">Planktothrix paucivesiculata PCC 9631</name>
    <dbReference type="NCBI Taxonomy" id="671071"/>
    <lineage>
        <taxon>Bacteria</taxon>
        <taxon>Bacillati</taxon>
        <taxon>Cyanobacteriota</taxon>
        <taxon>Cyanophyceae</taxon>
        <taxon>Oscillatoriophycideae</taxon>
        <taxon>Oscillatoriales</taxon>
        <taxon>Microcoleaceae</taxon>
        <taxon>Planktothrix</taxon>
    </lineage>
</organism>
<dbReference type="GO" id="GO:0004016">
    <property type="term" value="F:adenylate cyclase activity"/>
    <property type="evidence" value="ECO:0007669"/>
    <property type="project" value="UniProtKB-EC"/>
</dbReference>
<keyword evidence="14 18" id="KW-0456">Lyase</keyword>
<evidence type="ECO:0000313" key="21">
    <source>
        <dbReference type="EMBL" id="VXD12518.1"/>
    </source>
</evidence>
<evidence type="ECO:0000256" key="6">
    <source>
        <dbReference type="ARBA" id="ARBA00022692"/>
    </source>
</evidence>
<reference evidence="21" key="1">
    <citation type="submission" date="2019-10" db="EMBL/GenBank/DDBJ databases">
        <authorList>
            <consortium name="Genoscope - CEA"/>
            <person name="William W."/>
        </authorList>
    </citation>
    <scope>NUCLEOTIDE SEQUENCE [LARGE SCALE GENOMIC DNA]</scope>
    <source>
        <strain evidence="21">BBR_PRJEB10994</strain>
    </source>
</reference>
<evidence type="ECO:0000256" key="5">
    <source>
        <dbReference type="ARBA" id="ARBA00021420"/>
    </source>
</evidence>
<evidence type="ECO:0000259" key="20">
    <source>
        <dbReference type="PROSITE" id="PS50125"/>
    </source>
</evidence>
<evidence type="ECO:0000256" key="11">
    <source>
        <dbReference type="ARBA" id="ARBA00022989"/>
    </source>
</evidence>
<evidence type="ECO:0000256" key="18">
    <source>
        <dbReference type="RuleBase" id="RU000405"/>
    </source>
</evidence>
<keyword evidence="12" id="KW-0115">cAMP biosynthesis</keyword>